<gene>
    <name evidence="9" type="ORF">WJX75_009058</name>
</gene>
<evidence type="ECO:0000256" key="1">
    <source>
        <dbReference type="ARBA" id="ARBA00022527"/>
    </source>
</evidence>
<evidence type="ECO:0000256" key="2">
    <source>
        <dbReference type="ARBA" id="ARBA00022679"/>
    </source>
</evidence>
<evidence type="ECO:0000259" key="8">
    <source>
        <dbReference type="PROSITE" id="PS50011"/>
    </source>
</evidence>
<evidence type="ECO:0000256" key="4">
    <source>
        <dbReference type="ARBA" id="ARBA00022777"/>
    </source>
</evidence>
<feature type="compositionally biased region" description="Basic residues" evidence="7">
    <location>
        <begin position="319"/>
        <end position="328"/>
    </location>
</feature>
<name>A0ABR2YFJ2_9CHLO</name>
<dbReference type="SUPFAM" id="SSF56112">
    <property type="entry name" value="Protein kinase-like (PK-like)"/>
    <property type="match status" value="1"/>
</dbReference>
<dbReference type="Pfam" id="PF00069">
    <property type="entry name" value="Pkinase"/>
    <property type="match status" value="2"/>
</dbReference>
<keyword evidence="1" id="KW-0723">Serine/threonine-protein kinase</keyword>
<dbReference type="PROSITE" id="PS50011">
    <property type="entry name" value="PROTEIN_KINASE_DOM"/>
    <property type="match status" value="1"/>
</dbReference>
<evidence type="ECO:0000256" key="6">
    <source>
        <dbReference type="PROSITE-ProRule" id="PRU10141"/>
    </source>
</evidence>
<dbReference type="InterPro" id="IPR011009">
    <property type="entry name" value="Kinase-like_dom_sf"/>
</dbReference>
<keyword evidence="10" id="KW-1185">Reference proteome</keyword>
<evidence type="ECO:0000256" key="5">
    <source>
        <dbReference type="ARBA" id="ARBA00022840"/>
    </source>
</evidence>
<evidence type="ECO:0000256" key="7">
    <source>
        <dbReference type="SAM" id="MobiDB-lite"/>
    </source>
</evidence>
<evidence type="ECO:0000313" key="10">
    <source>
        <dbReference type="Proteomes" id="UP001491310"/>
    </source>
</evidence>
<dbReference type="InterPro" id="IPR050108">
    <property type="entry name" value="CDK"/>
</dbReference>
<dbReference type="PROSITE" id="PS00107">
    <property type="entry name" value="PROTEIN_KINASE_ATP"/>
    <property type="match status" value="1"/>
</dbReference>
<dbReference type="PANTHER" id="PTHR24056">
    <property type="entry name" value="CELL DIVISION PROTEIN KINASE"/>
    <property type="match status" value="1"/>
</dbReference>
<proteinExistence type="predicted"/>
<dbReference type="Gene3D" id="3.30.200.20">
    <property type="entry name" value="Phosphorylase Kinase, domain 1"/>
    <property type="match status" value="1"/>
</dbReference>
<dbReference type="InterPro" id="IPR000719">
    <property type="entry name" value="Prot_kinase_dom"/>
</dbReference>
<keyword evidence="4" id="KW-0418">Kinase</keyword>
<sequence>MEGTLPVRDPVANYEKIKRIGEGTYGVVYKARDRTTGEIVALKKVRMERERDGLPVTSMREIRSEVKCLMLQLLEAVDFLHSHWIMSRDLKLPNLLLTHDGHLKICDFGLARYFHAHEEAYTPRVVTLWYRAPEILLGQETYTEAVDMWAVGCIFAELLRNEPLFPAKGELETLQLMTNLLGAPNERIWPGFSKLPHAAKTKFPDQPYNYVEKEFPNVSVAGLSLLNQLLTYDPNKRATARQALKHSYFQEQPLPKNPSNMPTFPSAHDADAHQSRWHDRRAEMEQQEDMSRHQSAVKRGRAQQDLDSRFGDAFGPSRQPHHNKRSRQ</sequence>
<accession>A0ABR2YFJ2</accession>
<keyword evidence="2" id="KW-0808">Transferase</keyword>
<feature type="compositionally biased region" description="Basic and acidic residues" evidence="7">
    <location>
        <begin position="268"/>
        <end position="292"/>
    </location>
</feature>
<dbReference type="Proteomes" id="UP001491310">
    <property type="component" value="Unassembled WGS sequence"/>
</dbReference>
<dbReference type="SMART" id="SM00220">
    <property type="entry name" value="S_TKc"/>
    <property type="match status" value="1"/>
</dbReference>
<evidence type="ECO:0000256" key="3">
    <source>
        <dbReference type="ARBA" id="ARBA00022741"/>
    </source>
</evidence>
<comment type="caution">
    <text evidence="9">The sequence shown here is derived from an EMBL/GenBank/DDBJ whole genome shotgun (WGS) entry which is preliminary data.</text>
</comment>
<keyword evidence="5 6" id="KW-0067">ATP-binding</keyword>
<keyword evidence="3 6" id="KW-0547">Nucleotide-binding</keyword>
<protein>
    <recommendedName>
        <fullName evidence="8">Protein kinase domain-containing protein</fullName>
    </recommendedName>
</protein>
<feature type="domain" description="Protein kinase" evidence="8">
    <location>
        <begin position="1"/>
        <end position="249"/>
    </location>
</feature>
<reference evidence="9 10" key="1">
    <citation type="journal article" date="2024" name="Nat. Commun.">
        <title>Phylogenomics reveals the evolutionary origins of lichenization in chlorophyte algae.</title>
        <authorList>
            <person name="Puginier C."/>
            <person name="Libourel C."/>
            <person name="Otte J."/>
            <person name="Skaloud P."/>
            <person name="Haon M."/>
            <person name="Grisel S."/>
            <person name="Petersen M."/>
            <person name="Berrin J.G."/>
            <person name="Delaux P.M."/>
            <person name="Dal Grande F."/>
            <person name="Keller J."/>
        </authorList>
    </citation>
    <scope>NUCLEOTIDE SEQUENCE [LARGE SCALE GENOMIC DNA]</scope>
    <source>
        <strain evidence="9 10">SAG 216-7</strain>
    </source>
</reference>
<evidence type="ECO:0000313" key="9">
    <source>
        <dbReference type="EMBL" id="KAK9904317.1"/>
    </source>
</evidence>
<dbReference type="PANTHER" id="PTHR24056:SF107">
    <property type="entry name" value="CYCLIN-DEPENDENT KINASE 11A-RELATED"/>
    <property type="match status" value="1"/>
</dbReference>
<feature type="binding site" evidence="6">
    <location>
        <position position="43"/>
    </location>
    <ligand>
        <name>ATP</name>
        <dbReference type="ChEBI" id="CHEBI:30616"/>
    </ligand>
</feature>
<dbReference type="EMBL" id="JALJOT010000013">
    <property type="protein sequence ID" value="KAK9904317.1"/>
    <property type="molecule type" value="Genomic_DNA"/>
</dbReference>
<dbReference type="Gene3D" id="1.10.510.10">
    <property type="entry name" value="Transferase(Phosphotransferase) domain 1"/>
    <property type="match status" value="1"/>
</dbReference>
<organism evidence="9 10">
    <name type="scientific">Coccomyxa subellipsoidea</name>
    <dbReference type="NCBI Taxonomy" id="248742"/>
    <lineage>
        <taxon>Eukaryota</taxon>
        <taxon>Viridiplantae</taxon>
        <taxon>Chlorophyta</taxon>
        <taxon>core chlorophytes</taxon>
        <taxon>Trebouxiophyceae</taxon>
        <taxon>Trebouxiophyceae incertae sedis</taxon>
        <taxon>Coccomyxaceae</taxon>
        <taxon>Coccomyxa</taxon>
    </lineage>
</organism>
<dbReference type="InterPro" id="IPR017441">
    <property type="entry name" value="Protein_kinase_ATP_BS"/>
</dbReference>
<feature type="region of interest" description="Disordered" evidence="7">
    <location>
        <begin position="251"/>
        <end position="328"/>
    </location>
</feature>